<evidence type="ECO:0000313" key="2">
    <source>
        <dbReference type="EMBL" id="ABE61107.1"/>
    </source>
</evidence>
<organism evidence="2 3">
    <name type="scientific">Nitrobacter hamburgensis (strain DSM 10229 / NCIMB 13809 / X14)</name>
    <dbReference type="NCBI Taxonomy" id="323097"/>
    <lineage>
        <taxon>Bacteria</taxon>
        <taxon>Pseudomonadati</taxon>
        <taxon>Pseudomonadota</taxon>
        <taxon>Alphaproteobacteria</taxon>
        <taxon>Hyphomicrobiales</taxon>
        <taxon>Nitrobacteraceae</taxon>
        <taxon>Nitrobacter</taxon>
    </lineage>
</organism>
<keyword evidence="3" id="KW-1185">Reference proteome</keyword>
<sequence>MTPEQCRAARAWLNWPQDALAKAANVGVSTVRDFEAGRREPTRNNLTAMKAALETGGISFVDDEKERGIKAPRST</sequence>
<dbReference type="InterPro" id="IPR010982">
    <property type="entry name" value="Lambda_DNA-bd_dom_sf"/>
</dbReference>
<dbReference type="Pfam" id="PF01381">
    <property type="entry name" value="HTH_3"/>
    <property type="match status" value="1"/>
</dbReference>
<reference evidence="2 3" key="1">
    <citation type="submission" date="2006-03" db="EMBL/GenBank/DDBJ databases">
        <title>Complete sequence of chromosome of Nitrobacter hamburgensis X14.</title>
        <authorList>
            <consortium name="US DOE Joint Genome Institute"/>
            <person name="Copeland A."/>
            <person name="Lucas S."/>
            <person name="Lapidus A."/>
            <person name="Barry K."/>
            <person name="Detter J.C."/>
            <person name="Glavina del Rio T."/>
            <person name="Hammon N."/>
            <person name="Israni S."/>
            <person name="Dalin E."/>
            <person name="Tice H."/>
            <person name="Pitluck S."/>
            <person name="Chain P."/>
            <person name="Malfatti S."/>
            <person name="Shin M."/>
            <person name="Vergez L."/>
            <person name="Schmutz J."/>
            <person name="Larimer F."/>
            <person name="Land M."/>
            <person name="Hauser L."/>
            <person name="Kyrpides N."/>
            <person name="Ivanova N."/>
            <person name="Ward B."/>
            <person name="Arp D."/>
            <person name="Klotz M."/>
            <person name="Stein L."/>
            <person name="O'Mullan G."/>
            <person name="Starkenburg S."/>
            <person name="Sayavedra L."/>
            <person name="Poret-Peterson A.T."/>
            <person name="Gentry M.E."/>
            <person name="Bruce D."/>
            <person name="Richardson P."/>
        </authorList>
    </citation>
    <scope>NUCLEOTIDE SEQUENCE [LARGE SCALE GENOMIC DNA]</scope>
    <source>
        <strain evidence="3">DSM 10229 / NCIMB 13809 / X14</strain>
    </source>
</reference>
<protein>
    <submittedName>
        <fullName evidence="2">Transcriptional regulator, XRE family</fullName>
    </submittedName>
</protein>
<accession>Q1QRP0</accession>
<dbReference type="KEGG" id="nha:Nham_0207"/>
<dbReference type="SUPFAM" id="SSF47413">
    <property type="entry name" value="lambda repressor-like DNA-binding domains"/>
    <property type="match status" value="1"/>
</dbReference>
<dbReference type="InterPro" id="IPR001387">
    <property type="entry name" value="Cro/C1-type_HTH"/>
</dbReference>
<dbReference type="AlphaFoldDB" id="Q1QRP0"/>
<dbReference type="HOGENOM" id="CLU_2396233_0_0_5"/>
<dbReference type="Gene3D" id="1.10.260.40">
    <property type="entry name" value="lambda repressor-like DNA-binding domains"/>
    <property type="match status" value="1"/>
</dbReference>
<dbReference type="STRING" id="323097.Nham_0207"/>
<gene>
    <name evidence="2" type="ordered locus">Nham_0207</name>
</gene>
<dbReference type="EMBL" id="CP000319">
    <property type="protein sequence ID" value="ABE61107.1"/>
    <property type="molecule type" value="Genomic_DNA"/>
</dbReference>
<proteinExistence type="predicted"/>
<dbReference type="RefSeq" id="WP_011508813.1">
    <property type="nucleotide sequence ID" value="NC_007964.1"/>
</dbReference>
<dbReference type="eggNOG" id="COG2944">
    <property type="taxonomic scope" value="Bacteria"/>
</dbReference>
<dbReference type="SMART" id="SM00530">
    <property type="entry name" value="HTH_XRE"/>
    <property type="match status" value="1"/>
</dbReference>
<dbReference type="CDD" id="cd00093">
    <property type="entry name" value="HTH_XRE"/>
    <property type="match status" value="1"/>
</dbReference>
<feature type="domain" description="HTH cro/C1-type" evidence="1">
    <location>
        <begin position="7"/>
        <end position="67"/>
    </location>
</feature>
<dbReference type="GO" id="GO:0003677">
    <property type="term" value="F:DNA binding"/>
    <property type="evidence" value="ECO:0007669"/>
    <property type="project" value="InterPro"/>
</dbReference>
<evidence type="ECO:0000259" key="1">
    <source>
        <dbReference type="PROSITE" id="PS50943"/>
    </source>
</evidence>
<evidence type="ECO:0000313" key="3">
    <source>
        <dbReference type="Proteomes" id="UP000001953"/>
    </source>
</evidence>
<dbReference type="PROSITE" id="PS50943">
    <property type="entry name" value="HTH_CROC1"/>
    <property type="match status" value="1"/>
</dbReference>
<dbReference type="OrthoDB" id="3782725at2"/>
<dbReference type="Proteomes" id="UP000001953">
    <property type="component" value="Chromosome"/>
</dbReference>
<name>Q1QRP0_NITHX</name>